<dbReference type="AlphaFoldDB" id="A0A0A9GVF4"/>
<dbReference type="EMBL" id="GBRH01170377">
    <property type="protein sequence ID" value="JAE27519.1"/>
    <property type="molecule type" value="Transcribed_RNA"/>
</dbReference>
<protein>
    <submittedName>
        <fullName evidence="1">Uncharacterized protein</fullName>
    </submittedName>
</protein>
<name>A0A0A9GVF4_ARUDO</name>
<accession>A0A0A9GVF4</accession>
<proteinExistence type="predicted"/>
<evidence type="ECO:0000313" key="1">
    <source>
        <dbReference type="EMBL" id="JAE27519.1"/>
    </source>
</evidence>
<organism evidence="1">
    <name type="scientific">Arundo donax</name>
    <name type="common">Giant reed</name>
    <name type="synonym">Donax arundinaceus</name>
    <dbReference type="NCBI Taxonomy" id="35708"/>
    <lineage>
        <taxon>Eukaryota</taxon>
        <taxon>Viridiplantae</taxon>
        <taxon>Streptophyta</taxon>
        <taxon>Embryophyta</taxon>
        <taxon>Tracheophyta</taxon>
        <taxon>Spermatophyta</taxon>
        <taxon>Magnoliopsida</taxon>
        <taxon>Liliopsida</taxon>
        <taxon>Poales</taxon>
        <taxon>Poaceae</taxon>
        <taxon>PACMAD clade</taxon>
        <taxon>Arundinoideae</taxon>
        <taxon>Arundineae</taxon>
        <taxon>Arundo</taxon>
    </lineage>
</organism>
<sequence length="40" mass="4704">MIKALSEGLEPFPRYEAEPMHVEINLEVIWTLEEFVLWSG</sequence>
<reference evidence="1" key="1">
    <citation type="submission" date="2014-09" db="EMBL/GenBank/DDBJ databases">
        <authorList>
            <person name="Magalhaes I.L.F."/>
            <person name="Oliveira U."/>
            <person name="Santos F.R."/>
            <person name="Vidigal T.H.D.A."/>
            <person name="Brescovit A.D."/>
            <person name="Santos A.J."/>
        </authorList>
    </citation>
    <scope>NUCLEOTIDE SEQUENCE</scope>
    <source>
        <tissue evidence="1">Shoot tissue taken approximately 20 cm above the soil surface</tissue>
    </source>
</reference>
<reference evidence="1" key="2">
    <citation type="journal article" date="2015" name="Data Brief">
        <title>Shoot transcriptome of the giant reed, Arundo donax.</title>
        <authorList>
            <person name="Barrero R.A."/>
            <person name="Guerrero F.D."/>
            <person name="Moolhuijzen P."/>
            <person name="Goolsby J.A."/>
            <person name="Tidwell J."/>
            <person name="Bellgard S.E."/>
            <person name="Bellgard M.I."/>
        </authorList>
    </citation>
    <scope>NUCLEOTIDE SEQUENCE</scope>
    <source>
        <tissue evidence="1">Shoot tissue taken approximately 20 cm above the soil surface</tissue>
    </source>
</reference>